<proteinExistence type="predicted"/>
<dbReference type="AlphaFoldDB" id="A0A1Q8RDP8"/>
<dbReference type="SUPFAM" id="SSF52540">
    <property type="entry name" value="P-loop containing nucleoside triphosphate hydrolases"/>
    <property type="match status" value="1"/>
</dbReference>
<dbReference type="GO" id="GO:0016887">
    <property type="term" value="F:ATP hydrolysis activity"/>
    <property type="evidence" value="ECO:0007669"/>
    <property type="project" value="InterPro"/>
</dbReference>
<feature type="region of interest" description="Disordered" evidence="1">
    <location>
        <begin position="15"/>
        <end position="81"/>
    </location>
</feature>
<feature type="compositionally biased region" description="Polar residues" evidence="1">
    <location>
        <begin position="17"/>
        <end position="28"/>
    </location>
</feature>
<dbReference type="Pfam" id="PF22942">
    <property type="entry name" value="DUF7025"/>
    <property type="match status" value="1"/>
</dbReference>
<comment type="caution">
    <text evidence="3">The sequence shown here is derived from an EMBL/GenBank/DDBJ whole genome shotgun (WGS) entry which is preliminary data.</text>
</comment>
<evidence type="ECO:0000256" key="1">
    <source>
        <dbReference type="SAM" id="MobiDB-lite"/>
    </source>
</evidence>
<sequence>MTAFQDDIDIRLVDSLGSDTVSTTSSNSEDVDEPSLNAGGTQDPAGSSQQPFQIGMTAKTKNLYRDNPDKPWREWSQDKQNGDTEEPLLVLDSIAIHSPLVKSQLGPVFAGYAGINTMLKKLEFRKPFHEFFYRWTEFIQVEPTAKSEDETDIERAHYKLLFDVVSAEIQPHIEQAADLLHNDVISFDYVWTLFEPGTEIYSKVDGHDRLYILNKGSYARLHMEEVFSFSCRYIDTNGDTFGYRTASLMIPKFEAVKPIQEINVLPSHLVPDISDVRRLPKERGRKFAALKGFHYKSYSGAYDLHMSSLSGPLRQYVTDGRIIVDCASFIKYNGGRAWPGFFDQPANLEHVENVSTEDGENKIGMSLPPPIQLLQAKARENRRKFATAQKKGNLDESLSEDHYALCSPTVKGFCLKAKEWVHLGVDHISDISFDDHAFEQLVLPHDYKRIIWAFVEAQGIIMLLSGEPGTGKTLTSESVSEAMKKPLYSMSAGELGHGADEVEQSLRRVLELSTKWGAVLLLDECDVFLEKRSTSDLHRNKLVSVFLRLLEPSSFDPAFESRIHLTIQFPNLNFTSRLHIWKMFVKSSSKCGSGLSGADVETLAGVELNGRQIKNVVKTARLLAARDKLPLSMDHVQTVLRVKRGDPAQSSGA</sequence>
<dbReference type="InterPro" id="IPR003593">
    <property type="entry name" value="AAA+_ATPase"/>
</dbReference>
<dbReference type="GO" id="GO:0005524">
    <property type="term" value="F:ATP binding"/>
    <property type="evidence" value="ECO:0007669"/>
    <property type="project" value="InterPro"/>
</dbReference>
<dbReference type="SMART" id="SM00382">
    <property type="entry name" value="AAA"/>
    <property type="match status" value="1"/>
</dbReference>
<reference evidence="3 4" key="1">
    <citation type="submission" date="2016-11" db="EMBL/GenBank/DDBJ databases">
        <title>Draft Genome Assembly of Colletotrichum chlorophyti a pathogen of herbaceous plants.</title>
        <authorList>
            <person name="Gan P."/>
            <person name="Narusaka M."/>
            <person name="Tsushima A."/>
            <person name="Narusaka Y."/>
            <person name="Takano Y."/>
            <person name="Shirasu K."/>
        </authorList>
    </citation>
    <scope>NUCLEOTIDE SEQUENCE [LARGE SCALE GENOMIC DNA]</scope>
    <source>
        <strain evidence="3 4">NTL11</strain>
    </source>
</reference>
<dbReference type="Pfam" id="PF00004">
    <property type="entry name" value="AAA"/>
    <property type="match status" value="1"/>
</dbReference>
<feature type="compositionally biased region" description="Polar residues" evidence="1">
    <location>
        <begin position="38"/>
        <end position="52"/>
    </location>
</feature>
<evidence type="ECO:0000259" key="2">
    <source>
        <dbReference type="SMART" id="SM00382"/>
    </source>
</evidence>
<gene>
    <name evidence="3" type="ORF">CCHL11_09764</name>
</gene>
<dbReference type="PANTHER" id="PTHR46411:SF3">
    <property type="entry name" value="AAA+ ATPASE DOMAIN-CONTAINING PROTEIN"/>
    <property type="match status" value="1"/>
</dbReference>
<evidence type="ECO:0000313" key="3">
    <source>
        <dbReference type="EMBL" id="OLN82364.1"/>
    </source>
</evidence>
<evidence type="ECO:0000313" key="4">
    <source>
        <dbReference type="Proteomes" id="UP000186583"/>
    </source>
</evidence>
<keyword evidence="4" id="KW-1185">Reference proteome</keyword>
<accession>A0A1Q8RDP8</accession>
<dbReference type="InterPro" id="IPR054289">
    <property type="entry name" value="DUF7025"/>
</dbReference>
<dbReference type="Proteomes" id="UP000186583">
    <property type="component" value="Unassembled WGS sequence"/>
</dbReference>
<dbReference type="OrthoDB" id="10042665at2759"/>
<dbReference type="EMBL" id="MPGH01000226">
    <property type="protein sequence ID" value="OLN82364.1"/>
    <property type="molecule type" value="Genomic_DNA"/>
</dbReference>
<organism evidence="3 4">
    <name type="scientific">Colletotrichum chlorophyti</name>
    <dbReference type="NCBI Taxonomy" id="708187"/>
    <lineage>
        <taxon>Eukaryota</taxon>
        <taxon>Fungi</taxon>
        <taxon>Dikarya</taxon>
        <taxon>Ascomycota</taxon>
        <taxon>Pezizomycotina</taxon>
        <taxon>Sordariomycetes</taxon>
        <taxon>Hypocreomycetidae</taxon>
        <taxon>Glomerellales</taxon>
        <taxon>Glomerellaceae</taxon>
        <taxon>Colletotrichum</taxon>
    </lineage>
</organism>
<dbReference type="STRING" id="708187.A0A1Q8RDP8"/>
<dbReference type="InterPro" id="IPR027417">
    <property type="entry name" value="P-loop_NTPase"/>
</dbReference>
<feature type="compositionally biased region" description="Basic and acidic residues" evidence="1">
    <location>
        <begin position="63"/>
        <end position="81"/>
    </location>
</feature>
<feature type="domain" description="AAA+ ATPase" evidence="2">
    <location>
        <begin position="458"/>
        <end position="646"/>
    </location>
</feature>
<dbReference type="InterPro" id="IPR003959">
    <property type="entry name" value="ATPase_AAA_core"/>
</dbReference>
<dbReference type="Gene3D" id="3.40.50.300">
    <property type="entry name" value="P-loop containing nucleotide triphosphate hydrolases"/>
    <property type="match status" value="1"/>
</dbReference>
<protein>
    <recommendedName>
        <fullName evidence="2">AAA+ ATPase domain-containing protein</fullName>
    </recommendedName>
</protein>
<dbReference type="PANTHER" id="PTHR46411">
    <property type="entry name" value="FAMILY ATPASE, PUTATIVE-RELATED"/>
    <property type="match status" value="1"/>
</dbReference>
<name>A0A1Q8RDP8_9PEZI</name>